<dbReference type="InterPro" id="IPR023213">
    <property type="entry name" value="CAT-like_dom_sf"/>
</dbReference>
<dbReference type="PANTHER" id="PTHR34375">
    <property type="entry name" value="GATA ZINC FINGER PROTEIN-RELATED"/>
    <property type="match status" value="1"/>
</dbReference>
<evidence type="ECO:0000313" key="1">
    <source>
        <dbReference type="EMBL" id="CAH9117666.1"/>
    </source>
</evidence>
<comment type="caution">
    <text evidence="1">The sequence shown here is derived from an EMBL/GenBank/DDBJ whole genome shotgun (WGS) entry which is preliminary data.</text>
</comment>
<organism evidence="1 2">
    <name type="scientific">Cuscuta europaea</name>
    <name type="common">European dodder</name>
    <dbReference type="NCBI Taxonomy" id="41803"/>
    <lineage>
        <taxon>Eukaryota</taxon>
        <taxon>Viridiplantae</taxon>
        <taxon>Streptophyta</taxon>
        <taxon>Embryophyta</taxon>
        <taxon>Tracheophyta</taxon>
        <taxon>Spermatophyta</taxon>
        <taxon>Magnoliopsida</taxon>
        <taxon>eudicotyledons</taxon>
        <taxon>Gunneridae</taxon>
        <taxon>Pentapetalae</taxon>
        <taxon>asterids</taxon>
        <taxon>lamiids</taxon>
        <taxon>Solanales</taxon>
        <taxon>Convolvulaceae</taxon>
        <taxon>Cuscuteae</taxon>
        <taxon>Cuscuta</taxon>
        <taxon>Cuscuta subgen. Cuscuta</taxon>
    </lineage>
</organism>
<accession>A0A9P1EME6</accession>
<reference evidence="1" key="1">
    <citation type="submission" date="2022-07" db="EMBL/GenBank/DDBJ databases">
        <authorList>
            <person name="Macas J."/>
            <person name="Novak P."/>
            <person name="Neumann P."/>
        </authorList>
    </citation>
    <scope>NUCLEOTIDE SEQUENCE</scope>
</reference>
<dbReference type="Gene3D" id="3.30.559.30">
    <property type="entry name" value="Nonribosomal peptide synthetase, condensation domain"/>
    <property type="match status" value="1"/>
</dbReference>
<dbReference type="PANTHER" id="PTHR34375:SF3">
    <property type="entry name" value="CONDENSATION DOMAIN-CONTAINING PROTEIN"/>
    <property type="match status" value="1"/>
</dbReference>
<name>A0A9P1EME6_CUSEU</name>
<proteinExistence type="predicted"/>
<dbReference type="EMBL" id="CAMAPE010000074">
    <property type="protein sequence ID" value="CAH9117666.1"/>
    <property type="molecule type" value="Genomic_DNA"/>
</dbReference>
<evidence type="ECO:0008006" key="3">
    <source>
        <dbReference type="Google" id="ProtNLM"/>
    </source>
</evidence>
<dbReference type="AlphaFoldDB" id="A0A9P1EME6"/>
<gene>
    <name evidence="1" type="ORF">CEURO_LOCUS21630</name>
</gene>
<evidence type="ECO:0000313" key="2">
    <source>
        <dbReference type="Proteomes" id="UP001152484"/>
    </source>
</evidence>
<dbReference type="Proteomes" id="UP001152484">
    <property type="component" value="Unassembled WGS sequence"/>
</dbReference>
<dbReference type="OrthoDB" id="439993at2759"/>
<protein>
    <recommendedName>
        <fullName evidence="3">Condensation domain-containing protein</fullName>
    </recommendedName>
</protein>
<sequence>MFVVEKSSQERVVGGTEQSWCRAVSAGTGITVLALQLKSNTAAADPSVLRPLLNTILDAHPVLRSKLHYSATKKAFSFTTPPTSQIQIQPLDKSSTLHLLPSLSDPDSPLPPLQLILEHELSNNLPWANPALFPPSGVDLVFATVYALPDARHVVALRFHTAVCDRTTAESLLSELVGAAEGGIQNQGEGSFGIEDVMPVAKSKKKLWAHGLDVLGYSFNSFRLTNIKFKDVKAPRTSRVLRLRISRSHTSRILEGCNSAGIKLCGVLTAAGLIAAAHSSDDNHKNKYGVVTLTDCRSILNSPLSSHHFGKLNSLSPSSIHIGFYHSAVLNVHKVNGGEKLWDLAKTSYTEFANSKKCNKHFSDMADLNFLMCKALENPSLTSSSALRSSMITVFEEPVVVHDTLLHRQSMGMEDFVGCSSVHGVGPSIAFFDTIIEGQLDCVCVYPSPLHSREQMQEILDHIKRLLIEAAYSSLSTIS</sequence>
<dbReference type="SUPFAM" id="SSF52777">
    <property type="entry name" value="CoA-dependent acyltransferases"/>
    <property type="match status" value="2"/>
</dbReference>
<keyword evidence="2" id="KW-1185">Reference proteome</keyword>
<dbReference type="Gene3D" id="3.30.559.10">
    <property type="entry name" value="Chloramphenicol acetyltransferase-like domain"/>
    <property type="match status" value="1"/>
</dbReference>